<evidence type="ECO:0000313" key="3">
    <source>
        <dbReference type="Proteomes" id="UP000001745"/>
    </source>
</evidence>
<feature type="compositionally biased region" description="Low complexity" evidence="1">
    <location>
        <begin position="281"/>
        <end position="290"/>
    </location>
</feature>
<feature type="compositionally biased region" description="Basic and acidic residues" evidence="1">
    <location>
        <begin position="419"/>
        <end position="446"/>
    </location>
</feature>
<dbReference type="OrthoDB" id="5427766at2759"/>
<protein>
    <submittedName>
        <fullName evidence="2">Uncharacterized protein</fullName>
    </submittedName>
</protein>
<organism evidence="2 3">
    <name type="scientific">Talaromyces stipitatus (strain ATCC 10500 / CBS 375.48 / QM 6759 / NRRL 1006)</name>
    <name type="common">Penicillium stipitatum</name>
    <dbReference type="NCBI Taxonomy" id="441959"/>
    <lineage>
        <taxon>Eukaryota</taxon>
        <taxon>Fungi</taxon>
        <taxon>Dikarya</taxon>
        <taxon>Ascomycota</taxon>
        <taxon>Pezizomycotina</taxon>
        <taxon>Eurotiomycetes</taxon>
        <taxon>Eurotiomycetidae</taxon>
        <taxon>Eurotiales</taxon>
        <taxon>Trichocomaceae</taxon>
        <taxon>Talaromyces</taxon>
        <taxon>Talaromyces sect. Talaromyces</taxon>
    </lineage>
</organism>
<dbReference type="GeneID" id="8110120"/>
<dbReference type="Proteomes" id="UP000001745">
    <property type="component" value="Unassembled WGS sequence"/>
</dbReference>
<feature type="compositionally biased region" description="Basic and acidic residues" evidence="1">
    <location>
        <begin position="263"/>
        <end position="280"/>
    </location>
</feature>
<dbReference type="RefSeq" id="XP_002488668.1">
    <property type="nucleotide sequence ID" value="XM_002488623.1"/>
</dbReference>
<evidence type="ECO:0000313" key="2">
    <source>
        <dbReference type="EMBL" id="EED11912.1"/>
    </source>
</evidence>
<dbReference type="VEuPathDB" id="FungiDB:TSTA_110910"/>
<gene>
    <name evidence="2" type="ORF">TSTA_110910</name>
</gene>
<accession>B8MV22</accession>
<sequence length="446" mass="51240">MDDITEETLERILRLHSFLILPAFQKRSKPGFTEALTAILTRRGLAVDPEKLNGCEFYGPLDWVTGQHLTSFEIKDIARIINFPLPAQRKRPETAAQAVPEVPTQAGTKTEGTTVIESTTLSSTLTPITMSEPTPVPGWITSIFQTNIQPHISYSKTQYKRDVVYILTLLRRISEEQQTQFAGLIRETDYTQARALAACMDTAKYEEFLAIARDAINSSGYPANNIETFRLFMERFRAGPSERAPTEIDIANGQPGTDTGNYPEERRGQLEAIESREPSGRQESSSSGQSHQNTMQESLTECIFQLEQRFKKSSFEARQEADKLKFRFAKEKDLPLREYVERKVILLQEANIKEEDEIVTRVWENLDPVIMNTIRQEDLSLDEFTRRLFLREVPARLAWNQLNRFAPTHTSPRAYPKSKYKDDKPERQKDKQTEKDTKKEIPSKRE</sequence>
<feature type="region of interest" description="Disordered" evidence="1">
    <location>
        <begin position="92"/>
        <end position="111"/>
    </location>
</feature>
<keyword evidence="3" id="KW-1185">Reference proteome</keyword>
<dbReference type="HOGENOM" id="CLU_614201_0_0_1"/>
<feature type="region of interest" description="Disordered" evidence="1">
    <location>
        <begin position="242"/>
        <end position="297"/>
    </location>
</feature>
<reference evidence="3" key="1">
    <citation type="journal article" date="2015" name="Genome Announc.">
        <title>Genome sequence of the AIDS-associated pathogen Penicillium marneffei (ATCC18224) and its near taxonomic relative Talaromyces stipitatus (ATCC10500).</title>
        <authorList>
            <person name="Nierman W.C."/>
            <person name="Fedorova-Abrams N.D."/>
            <person name="Andrianopoulos A."/>
        </authorList>
    </citation>
    <scope>NUCLEOTIDE SEQUENCE [LARGE SCALE GENOMIC DNA]</scope>
    <source>
        <strain evidence="3">ATCC 10500 / CBS 375.48 / QM 6759 / NRRL 1006</strain>
    </source>
</reference>
<dbReference type="EMBL" id="EQ962661">
    <property type="protein sequence ID" value="EED11912.1"/>
    <property type="molecule type" value="Genomic_DNA"/>
</dbReference>
<dbReference type="InParanoid" id="B8MV22"/>
<name>B8MV22_TALSN</name>
<feature type="region of interest" description="Disordered" evidence="1">
    <location>
        <begin position="407"/>
        <end position="446"/>
    </location>
</feature>
<dbReference type="eggNOG" id="KOG0017">
    <property type="taxonomic scope" value="Eukaryota"/>
</dbReference>
<dbReference type="AlphaFoldDB" id="B8MV22"/>
<proteinExistence type="predicted"/>
<evidence type="ECO:0000256" key="1">
    <source>
        <dbReference type="SAM" id="MobiDB-lite"/>
    </source>
</evidence>